<accession>A0A8H6VHC4</accession>
<reference evidence="4" key="1">
    <citation type="submission" date="2020-04" db="EMBL/GenBank/DDBJ databases">
        <title>Draft genome resource of the tomato pathogen Pseudocercospora fuligena.</title>
        <authorList>
            <person name="Zaccaron A."/>
        </authorList>
    </citation>
    <scope>NUCLEOTIDE SEQUENCE</scope>
    <source>
        <strain evidence="4">PF001</strain>
    </source>
</reference>
<sequence>MPSSRPVDESTWRHAQASITAPSSSAIVANASPYTFRLHYVDAAPSTNSAPAKRTILLIHGFPQTSLQWRRVIPHLTSAGCRVIVPDYRGAGNSQAPPSNAGTAGGVGGGYTKRVMADDLHTLLHSVLKIQGKVHIVGHDIGAMIAHAEFYYKVVTEQPQNVWHFTFHNVQDDLPERLVTGHERTYIRHFFDRLMVNPWAIAPGGEEEDAYVLASSRPGAMRAAFDAYRAFEVDGQENLALLKERGKGQVPVSTLAEDGSFNRQQNREQIAEFHKYVEADIVSNSGHYIPDENPDELAEKIVAWASKIDGE</sequence>
<name>A0A8H6VHC4_9PEZI</name>
<dbReference type="InterPro" id="IPR000639">
    <property type="entry name" value="Epox_hydrolase-like"/>
</dbReference>
<dbReference type="Gene3D" id="3.40.50.1820">
    <property type="entry name" value="alpha/beta hydrolase"/>
    <property type="match status" value="2"/>
</dbReference>
<dbReference type="InterPro" id="IPR029058">
    <property type="entry name" value="AB_hydrolase_fold"/>
</dbReference>
<dbReference type="Proteomes" id="UP000660729">
    <property type="component" value="Unassembled WGS sequence"/>
</dbReference>
<evidence type="ECO:0000256" key="2">
    <source>
        <dbReference type="ARBA" id="ARBA00038334"/>
    </source>
</evidence>
<dbReference type="EMBL" id="JABCIY010000214">
    <property type="protein sequence ID" value="KAF7188129.1"/>
    <property type="molecule type" value="Genomic_DNA"/>
</dbReference>
<dbReference type="Pfam" id="PF00561">
    <property type="entry name" value="Abhydrolase_1"/>
    <property type="match status" value="1"/>
</dbReference>
<protein>
    <submittedName>
        <fullName evidence="4">Soluble epoxide hydrolase</fullName>
    </submittedName>
</protein>
<evidence type="ECO:0000259" key="3">
    <source>
        <dbReference type="Pfam" id="PF00561"/>
    </source>
</evidence>
<dbReference type="GO" id="GO:0016787">
    <property type="term" value="F:hydrolase activity"/>
    <property type="evidence" value="ECO:0007669"/>
    <property type="project" value="UniProtKB-KW"/>
</dbReference>
<organism evidence="4 5">
    <name type="scientific">Pseudocercospora fuligena</name>
    <dbReference type="NCBI Taxonomy" id="685502"/>
    <lineage>
        <taxon>Eukaryota</taxon>
        <taxon>Fungi</taxon>
        <taxon>Dikarya</taxon>
        <taxon>Ascomycota</taxon>
        <taxon>Pezizomycotina</taxon>
        <taxon>Dothideomycetes</taxon>
        <taxon>Dothideomycetidae</taxon>
        <taxon>Mycosphaerellales</taxon>
        <taxon>Mycosphaerellaceae</taxon>
        <taxon>Pseudocercospora</taxon>
    </lineage>
</organism>
<proteinExistence type="inferred from homology"/>
<evidence type="ECO:0000256" key="1">
    <source>
        <dbReference type="ARBA" id="ARBA00022801"/>
    </source>
</evidence>
<dbReference type="SUPFAM" id="SSF53474">
    <property type="entry name" value="alpha/beta-Hydrolases"/>
    <property type="match status" value="1"/>
</dbReference>
<keyword evidence="1 4" id="KW-0378">Hydrolase</keyword>
<gene>
    <name evidence="4" type="ORF">HII31_10551</name>
</gene>
<dbReference type="PANTHER" id="PTHR43329">
    <property type="entry name" value="EPOXIDE HYDROLASE"/>
    <property type="match status" value="1"/>
</dbReference>
<feature type="domain" description="AB hydrolase-1" evidence="3">
    <location>
        <begin position="55"/>
        <end position="170"/>
    </location>
</feature>
<dbReference type="PRINTS" id="PR00412">
    <property type="entry name" value="EPOXHYDRLASE"/>
</dbReference>
<dbReference type="AlphaFoldDB" id="A0A8H6VHC4"/>
<evidence type="ECO:0000313" key="4">
    <source>
        <dbReference type="EMBL" id="KAF7188129.1"/>
    </source>
</evidence>
<evidence type="ECO:0000313" key="5">
    <source>
        <dbReference type="Proteomes" id="UP000660729"/>
    </source>
</evidence>
<keyword evidence="5" id="KW-1185">Reference proteome</keyword>
<comment type="caution">
    <text evidence="4">The sequence shown here is derived from an EMBL/GenBank/DDBJ whole genome shotgun (WGS) entry which is preliminary data.</text>
</comment>
<dbReference type="OrthoDB" id="408373at2759"/>
<dbReference type="InterPro" id="IPR000073">
    <property type="entry name" value="AB_hydrolase_1"/>
</dbReference>
<comment type="similarity">
    <text evidence="2">Belongs to the AB hydrolase superfamily. Epoxide hydrolase family.</text>
</comment>